<dbReference type="GO" id="GO:0016747">
    <property type="term" value="F:acyltransferase activity, transferring groups other than amino-acyl groups"/>
    <property type="evidence" value="ECO:0000318"/>
    <property type="project" value="GO_Central"/>
</dbReference>
<dbReference type="OMA" id="ANCNIED"/>
<gene>
    <name evidence="3" type="ORF">KFL_000700280</name>
</gene>
<comment type="similarity">
    <text evidence="1">Belongs to the plant acyltransferase family.</text>
</comment>
<dbReference type="AlphaFoldDB" id="A0A1Y1HVT0"/>
<keyword evidence="4" id="KW-1185">Reference proteome</keyword>
<proteinExistence type="inferred from homology"/>
<evidence type="ECO:0000256" key="2">
    <source>
        <dbReference type="ARBA" id="ARBA00022679"/>
    </source>
</evidence>
<evidence type="ECO:0000313" key="4">
    <source>
        <dbReference type="Proteomes" id="UP000054558"/>
    </source>
</evidence>
<evidence type="ECO:0000256" key="1">
    <source>
        <dbReference type="ARBA" id="ARBA00009861"/>
    </source>
</evidence>
<organism evidence="3 4">
    <name type="scientific">Klebsormidium nitens</name>
    <name type="common">Green alga</name>
    <name type="synonym">Ulothrix nitens</name>
    <dbReference type="NCBI Taxonomy" id="105231"/>
    <lineage>
        <taxon>Eukaryota</taxon>
        <taxon>Viridiplantae</taxon>
        <taxon>Streptophyta</taxon>
        <taxon>Klebsormidiophyceae</taxon>
        <taxon>Klebsormidiales</taxon>
        <taxon>Klebsormidiaceae</taxon>
        <taxon>Klebsormidium</taxon>
    </lineage>
</organism>
<dbReference type="OrthoDB" id="671439at2759"/>
<dbReference type="Gene3D" id="3.30.559.10">
    <property type="entry name" value="Chloramphenicol acetyltransferase-like domain"/>
    <property type="match status" value="2"/>
</dbReference>
<dbReference type="InterPro" id="IPR050317">
    <property type="entry name" value="Plant_Fungal_Acyltransferase"/>
</dbReference>
<dbReference type="Pfam" id="PF02458">
    <property type="entry name" value="Transferase"/>
    <property type="match status" value="1"/>
</dbReference>
<dbReference type="PANTHER" id="PTHR31642:SF310">
    <property type="entry name" value="FATTY ALCOHOL:CAFFEOYL-COA ACYLTRANSFERASE"/>
    <property type="match status" value="1"/>
</dbReference>
<protein>
    <submittedName>
        <fullName evidence="3">Transferase family protein</fullName>
    </submittedName>
</protein>
<keyword evidence="2 3" id="KW-0808">Transferase</keyword>
<evidence type="ECO:0000313" key="3">
    <source>
        <dbReference type="EMBL" id="GAQ81091.1"/>
    </source>
</evidence>
<name>A0A1Y1HVT0_KLENI</name>
<dbReference type="InterPro" id="IPR023213">
    <property type="entry name" value="CAT-like_dom_sf"/>
</dbReference>
<accession>A0A1Y1HVT0</accession>
<dbReference type="Proteomes" id="UP000054558">
    <property type="component" value="Unassembled WGS sequence"/>
</dbReference>
<dbReference type="EMBL" id="DF237019">
    <property type="protein sequence ID" value="GAQ81091.1"/>
    <property type="molecule type" value="Genomic_DNA"/>
</dbReference>
<dbReference type="PANTHER" id="PTHR31642">
    <property type="entry name" value="TRICHOTHECENE 3-O-ACETYLTRANSFERASE"/>
    <property type="match status" value="1"/>
</dbReference>
<reference evidence="3 4" key="1">
    <citation type="journal article" date="2014" name="Nat. Commun.">
        <title>Klebsormidium flaccidum genome reveals primary factors for plant terrestrial adaptation.</title>
        <authorList>
            <person name="Hori K."/>
            <person name="Maruyama F."/>
            <person name="Fujisawa T."/>
            <person name="Togashi T."/>
            <person name="Yamamoto N."/>
            <person name="Seo M."/>
            <person name="Sato S."/>
            <person name="Yamada T."/>
            <person name="Mori H."/>
            <person name="Tajima N."/>
            <person name="Moriyama T."/>
            <person name="Ikeuchi M."/>
            <person name="Watanabe M."/>
            <person name="Wada H."/>
            <person name="Kobayashi K."/>
            <person name="Saito M."/>
            <person name="Masuda T."/>
            <person name="Sasaki-Sekimoto Y."/>
            <person name="Mashiguchi K."/>
            <person name="Awai K."/>
            <person name="Shimojima M."/>
            <person name="Masuda S."/>
            <person name="Iwai M."/>
            <person name="Nobusawa T."/>
            <person name="Narise T."/>
            <person name="Kondo S."/>
            <person name="Saito H."/>
            <person name="Sato R."/>
            <person name="Murakawa M."/>
            <person name="Ihara Y."/>
            <person name="Oshima-Yamada Y."/>
            <person name="Ohtaka K."/>
            <person name="Satoh M."/>
            <person name="Sonobe K."/>
            <person name="Ishii M."/>
            <person name="Ohtani R."/>
            <person name="Kanamori-Sato M."/>
            <person name="Honoki R."/>
            <person name="Miyazaki D."/>
            <person name="Mochizuki H."/>
            <person name="Umetsu J."/>
            <person name="Higashi K."/>
            <person name="Shibata D."/>
            <person name="Kamiya Y."/>
            <person name="Sato N."/>
            <person name="Nakamura Y."/>
            <person name="Tabata S."/>
            <person name="Ida S."/>
            <person name="Kurokawa K."/>
            <person name="Ohta H."/>
        </authorList>
    </citation>
    <scope>NUCLEOTIDE SEQUENCE [LARGE SCALE GENOMIC DNA]</scope>
    <source>
        <strain evidence="3 4">NIES-2285</strain>
    </source>
</reference>
<sequence length="450" mass="49270">MDMWLFRTHYPPIIVFLPPLPKETTLDAFVAKCQATLAEALAAVPPLAGRFVVNAGGHLAVDCNDEGIHLRVAEANCPLPQRLASGLTINGTEQLHFEVPGTGGNVPLLLMQITRFQDDRLCISMGFHHTFTYGYGAFAFCKYWMHLMRGEKPPYKLEYARLKCVEASGCPVIALEHPTMGNTPFMPFSKTVKDLLGFAAFCAVFPVIPRSLLYTATVYHRFHFPTAQLKELKAEVNQGLPAGDFVSTNDAVCALLWRGITNARELAKQTPAQVTHCVFAMNGRNIVPDLPEGYVGNVHIPNRTEGVTAAELCEQPVSWSAKLIRNVVKRASPQFVQDMVDWVSAQPNIDSVGPRTDHHLGPDVVISSVSGLPLSELDFGFGRPLSLGVAKYSVPFDGFVLVTSYGAGFCADVSVLGPTMEALLADDDISRFTWAPVGRAEYCEGDEWLD</sequence>